<organism evidence="1 2">
    <name type="scientific">Coralloluteibacterium thermophilum</name>
    <dbReference type="NCBI Taxonomy" id="2707049"/>
    <lineage>
        <taxon>Bacteria</taxon>
        <taxon>Pseudomonadati</taxon>
        <taxon>Pseudomonadota</taxon>
        <taxon>Gammaproteobacteria</taxon>
        <taxon>Lysobacterales</taxon>
        <taxon>Lysobacteraceae</taxon>
        <taxon>Coralloluteibacterium</taxon>
    </lineage>
</organism>
<keyword evidence="2" id="KW-1185">Reference proteome</keyword>
<evidence type="ECO:0000313" key="2">
    <source>
        <dbReference type="Proteomes" id="UP001595892"/>
    </source>
</evidence>
<reference evidence="2" key="1">
    <citation type="journal article" date="2019" name="Int. J. Syst. Evol. Microbiol.">
        <title>The Global Catalogue of Microorganisms (GCM) 10K type strain sequencing project: providing services to taxonomists for standard genome sequencing and annotation.</title>
        <authorList>
            <consortium name="The Broad Institute Genomics Platform"/>
            <consortium name="The Broad Institute Genome Sequencing Center for Infectious Disease"/>
            <person name="Wu L."/>
            <person name="Ma J."/>
        </authorList>
    </citation>
    <scope>NUCLEOTIDE SEQUENCE [LARGE SCALE GENOMIC DNA]</scope>
    <source>
        <strain evidence="2">CGMCC 1.13574</strain>
    </source>
</reference>
<gene>
    <name evidence="1" type="ORF">ACFO3Q_02880</name>
</gene>
<dbReference type="Proteomes" id="UP001595892">
    <property type="component" value="Unassembled WGS sequence"/>
</dbReference>
<name>A0ABV9NFG9_9GAMM</name>
<accession>A0ABV9NFG9</accession>
<dbReference type="EMBL" id="JBHSGG010000003">
    <property type="protein sequence ID" value="MFC4727112.1"/>
    <property type="molecule type" value="Genomic_DNA"/>
</dbReference>
<protein>
    <submittedName>
        <fullName evidence="1">Uncharacterized protein</fullName>
    </submittedName>
</protein>
<evidence type="ECO:0000313" key="1">
    <source>
        <dbReference type="EMBL" id="MFC4727112.1"/>
    </source>
</evidence>
<proteinExistence type="predicted"/>
<sequence>MLVRVSDIDAFRRWREDPESELGDLLANLRRETPASEAMLAGTAFHAALETVQPGEVDRLEAQGYTFLIDADADLAISEIRELRAGKDYVMPDGYVVTVSGQVDALQGKRVEDHKTTGQMDAERFFTGYQWRFYLDIHDATTFRWNVFELAPASERRIEEMRKRGEVVPDGPVYVVRSCHRLEQYRYPEMQADCQALVEAFYAFARVHLPERIAQEAA</sequence>
<dbReference type="RefSeq" id="WP_377003114.1">
    <property type="nucleotide sequence ID" value="NZ_JBHSGG010000003.1"/>
</dbReference>
<comment type="caution">
    <text evidence="1">The sequence shown here is derived from an EMBL/GenBank/DDBJ whole genome shotgun (WGS) entry which is preliminary data.</text>
</comment>